<evidence type="ECO:0000313" key="3">
    <source>
        <dbReference type="Proteomes" id="UP000269669"/>
    </source>
</evidence>
<dbReference type="Proteomes" id="UP000269669">
    <property type="component" value="Unassembled WGS sequence"/>
</dbReference>
<keyword evidence="1" id="KW-0732">Signal</keyword>
<protein>
    <submittedName>
        <fullName evidence="2">Uncharacterized protein</fullName>
    </submittedName>
</protein>
<organism evidence="2 3">
    <name type="scientific">Edaphobacter aggregans</name>
    <dbReference type="NCBI Taxonomy" id="570835"/>
    <lineage>
        <taxon>Bacteria</taxon>
        <taxon>Pseudomonadati</taxon>
        <taxon>Acidobacteriota</taxon>
        <taxon>Terriglobia</taxon>
        <taxon>Terriglobales</taxon>
        <taxon>Acidobacteriaceae</taxon>
        <taxon>Edaphobacter</taxon>
    </lineage>
</organism>
<dbReference type="AlphaFoldDB" id="A0A428MMD0"/>
<evidence type="ECO:0000313" key="2">
    <source>
        <dbReference type="EMBL" id="RSL18046.1"/>
    </source>
</evidence>
<gene>
    <name evidence="2" type="ORF">EDE15_3602</name>
</gene>
<keyword evidence="3" id="KW-1185">Reference proteome</keyword>
<dbReference type="OrthoDB" id="117437at2"/>
<proteinExistence type="predicted"/>
<comment type="caution">
    <text evidence="2">The sequence shown here is derived from an EMBL/GenBank/DDBJ whole genome shotgun (WGS) entry which is preliminary data.</text>
</comment>
<reference evidence="2 3" key="1">
    <citation type="submission" date="2018-12" db="EMBL/GenBank/DDBJ databases">
        <title>Sequencing of bacterial isolates from soil warming experiment in Harvard Forest, Massachusetts, USA.</title>
        <authorList>
            <person name="Deangelis K."/>
        </authorList>
    </citation>
    <scope>NUCLEOTIDE SEQUENCE [LARGE SCALE GENOMIC DNA]</scope>
    <source>
        <strain evidence="2 3">EB153</strain>
    </source>
</reference>
<dbReference type="EMBL" id="RSDW01000001">
    <property type="protein sequence ID" value="RSL18046.1"/>
    <property type="molecule type" value="Genomic_DNA"/>
</dbReference>
<sequence>MIINLAMTSYRSLKFPLILVTFCALTSAHAADKKAPPPKPANQYAAFDTHPDEHVTVAAEPCNDPDQCSFFRLQYIQHGFIPIRVIITNDSDTALNLDEVRMQFISANHDVVPAALPDDLNRRLFSTKSAMGTKIPMVPLTIHHAPVDKKITQDDEEFGFPGTTVNAHSTLAGYLFYDVHGLDDPPLKDAQFYVKMIRTLDGKKELFAFSIPLNKWLAASSHTATESAKPESQKN</sequence>
<feature type="signal peptide" evidence="1">
    <location>
        <begin position="1"/>
        <end position="30"/>
    </location>
</feature>
<feature type="chain" id="PRO_5019435441" evidence="1">
    <location>
        <begin position="31"/>
        <end position="235"/>
    </location>
</feature>
<accession>A0A428MMD0</accession>
<evidence type="ECO:0000256" key="1">
    <source>
        <dbReference type="SAM" id="SignalP"/>
    </source>
</evidence>
<name>A0A428MMD0_9BACT</name>